<reference evidence="1" key="1">
    <citation type="journal article" date="2020" name="Nature">
        <title>Giant virus diversity and host interactions through global metagenomics.</title>
        <authorList>
            <person name="Schulz F."/>
            <person name="Roux S."/>
            <person name="Paez-Espino D."/>
            <person name="Jungbluth S."/>
            <person name="Walsh D.A."/>
            <person name="Denef V.J."/>
            <person name="McMahon K.D."/>
            <person name="Konstantinidis K.T."/>
            <person name="Eloe-Fadrosh E.A."/>
            <person name="Kyrpides N.C."/>
            <person name="Woyke T."/>
        </authorList>
    </citation>
    <scope>NUCLEOTIDE SEQUENCE</scope>
    <source>
        <strain evidence="1">GVMAG-M-3300022752-66</strain>
    </source>
</reference>
<accession>A0A6C0CUE4</accession>
<evidence type="ECO:0000313" key="1">
    <source>
        <dbReference type="EMBL" id="QHT08456.1"/>
    </source>
</evidence>
<dbReference type="AlphaFoldDB" id="A0A6C0CUE4"/>
<sequence>MNNKVTTVSLSGKTQYMLNNLSGRSFSQKELPYEVNKSKIYIMNHIIFPLVSRQWKKLQENLYCLDNIKKKIDTFYHYYKNDDLFIYREIINALEVILSEHMQLEELEKSVYGSSKDLSTMIYKTALVKLKPEYEIYDIIFGRPLRSKNEEYKQYIIDEIQHLLTSSDITFDKIRIFLTNKYSIS</sequence>
<protein>
    <submittedName>
        <fullName evidence="1">Uncharacterized protein</fullName>
    </submittedName>
</protein>
<organism evidence="1">
    <name type="scientific">viral metagenome</name>
    <dbReference type="NCBI Taxonomy" id="1070528"/>
    <lineage>
        <taxon>unclassified sequences</taxon>
        <taxon>metagenomes</taxon>
        <taxon>organismal metagenomes</taxon>
    </lineage>
</organism>
<name>A0A6C0CUE4_9ZZZZ</name>
<dbReference type="EMBL" id="MN739496">
    <property type="protein sequence ID" value="QHT08456.1"/>
    <property type="molecule type" value="Genomic_DNA"/>
</dbReference>
<proteinExistence type="predicted"/>